<dbReference type="GO" id="GO:0043139">
    <property type="term" value="F:5'-3' DNA helicase activity"/>
    <property type="evidence" value="ECO:0007669"/>
    <property type="project" value="UniProtKB-EC"/>
</dbReference>
<keyword evidence="1" id="KW-0347">Helicase</keyword>
<dbReference type="PANTHER" id="PTHR10492">
    <property type="match status" value="1"/>
</dbReference>
<evidence type="ECO:0000259" key="2">
    <source>
        <dbReference type="Pfam" id="PF05970"/>
    </source>
</evidence>
<evidence type="ECO:0000313" key="4">
    <source>
        <dbReference type="EMBL" id="GAA0139220.1"/>
    </source>
</evidence>
<keyword evidence="1" id="KW-0378">Hydrolase</keyword>
<dbReference type="GO" id="GO:0000723">
    <property type="term" value="P:telomere maintenance"/>
    <property type="evidence" value="ECO:0007669"/>
    <property type="project" value="InterPro"/>
</dbReference>
<comment type="catalytic activity">
    <reaction evidence="1">
        <text>ATP + H2O = ADP + phosphate + H(+)</text>
        <dbReference type="Rhea" id="RHEA:13065"/>
        <dbReference type="ChEBI" id="CHEBI:15377"/>
        <dbReference type="ChEBI" id="CHEBI:15378"/>
        <dbReference type="ChEBI" id="CHEBI:30616"/>
        <dbReference type="ChEBI" id="CHEBI:43474"/>
        <dbReference type="ChEBI" id="CHEBI:456216"/>
        <dbReference type="EC" id="5.6.2.3"/>
    </reaction>
</comment>
<comment type="similarity">
    <text evidence="1">Belongs to the helicase family.</text>
</comment>
<organism evidence="4 5">
    <name type="scientific">Lithospermum erythrorhizon</name>
    <name type="common">Purple gromwell</name>
    <name type="synonym">Lithospermum officinale var. erythrorhizon</name>
    <dbReference type="NCBI Taxonomy" id="34254"/>
    <lineage>
        <taxon>Eukaryota</taxon>
        <taxon>Viridiplantae</taxon>
        <taxon>Streptophyta</taxon>
        <taxon>Embryophyta</taxon>
        <taxon>Tracheophyta</taxon>
        <taxon>Spermatophyta</taxon>
        <taxon>Magnoliopsida</taxon>
        <taxon>eudicotyledons</taxon>
        <taxon>Gunneridae</taxon>
        <taxon>Pentapetalae</taxon>
        <taxon>asterids</taxon>
        <taxon>lamiids</taxon>
        <taxon>Boraginales</taxon>
        <taxon>Boraginaceae</taxon>
        <taxon>Boraginoideae</taxon>
        <taxon>Lithospermeae</taxon>
        <taxon>Lithospermum</taxon>
    </lineage>
</organism>
<keyword evidence="1" id="KW-0547">Nucleotide-binding</keyword>
<feature type="domain" description="DNA helicase Pif1-like 2B" evidence="3">
    <location>
        <begin position="363"/>
        <end position="391"/>
    </location>
</feature>
<dbReference type="SUPFAM" id="SSF52540">
    <property type="entry name" value="P-loop containing nucleoside triphosphate hydrolases"/>
    <property type="match status" value="2"/>
</dbReference>
<keyword evidence="1" id="KW-0233">DNA recombination</keyword>
<keyword evidence="5" id="KW-1185">Reference proteome</keyword>
<dbReference type="AlphaFoldDB" id="A0AAV3NMC5"/>
<dbReference type="InterPro" id="IPR010285">
    <property type="entry name" value="DNA_helicase_pif1-like_DEAD"/>
</dbReference>
<dbReference type="EMBL" id="BAABME010015069">
    <property type="protein sequence ID" value="GAA0139220.1"/>
    <property type="molecule type" value="Genomic_DNA"/>
</dbReference>
<dbReference type="InterPro" id="IPR027417">
    <property type="entry name" value="P-loop_NTPase"/>
</dbReference>
<dbReference type="EC" id="5.6.2.3" evidence="1"/>
<dbReference type="InterPro" id="IPR049163">
    <property type="entry name" value="Pif1-like_2B_dom"/>
</dbReference>
<dbReference type="Pfam" id="PF05970">
    <property type="entry name" value="PIF1"/>
    <property type="match status" value="1"/>
</dbReference>
<keyword evidence="1" id="KW-0067">ATP-binding</keyword>
<evidence type="ECO:0000313" key="5">
    <source>
        <dbReference type="Proteomes" id="UP001454036"/>
    </source>
</evidence>
<feature type="domain" description="DNA helicase Pif1-like DEAD-box helicase" evidence="2">
    <location>
        <begin position="78"/>
        <end position="284"/>
    </location>
</feature>
<dbReference type="CDD" id="cd18809">
    <property type="entry name" value="SF1_C_RecD"/>
    <property type="match status" value="1"/>
</dbReference>
<dbReference type="PANTHER" id="PTHR10492:SF57">
    <property type="entry name" value="ATP-DEPENDENT DNA HELICASE"/>
    <property type="match status" value="1"/>
</dbReference>
<dbReference type="Gene3D" id="3.40.50.300">
    <property type="entry name" value="P-loop containing nucleotide triphosphate hydrolases"/>
    <property type="match status" value="2"/>
</dbReference>
<evidence type="ECO:0000256" key="1">
    <source>
        <dbReference type="RuleBase" id="RU363044"/>
    </source>
</evidence>
<dbReference type="GO" id="GO:0006281">
    <property type="term" value="P:DNA repair"/>
    <property type="evidence" value="ECO:0007669"/>
    <property type="project" value="UniProtKB-KW"/>
</dbReference>
<comment type="caution">
    <text evidence="4">The sequence shown here is derived from an EMBL/GenBank/DDBJ whole genome shotgun (WGS) entry which is preliminary data.</text>
</comment>
<dbReference type="GO" id="GO:0016787">
    <property type="term" value="F:hydrolase activity"/>
    <property type="evidence" value="ECO:0007669"/>
    <property type="project" value="UniProtKB-KW"/>
</dbReference>
<sequence length="516" mass="58349">MAEDFVRIKNQMHLSENDVLQKVLQGINDTLESLGRDINEFKLVSFQYVPNEYEKLTRDIASEKNIPVSDEHLRGIHKLNSQQKIAFDTIYSAAMSDSGGVFFVDGPGGTGKSFLYTILLAHIRSKGYIALIVASSGIASSNFLGGRTSHSRFKIPIDIEPSIQCQISFQRSEADIIRSSKIIIWDEAPMTNKLVVEALDKLLQDLCENKTPFGGKLIVFGGNFRQVLPVVRGGGRREQVQTSLVSSYLWPYFTKVKLTENMRARDDPGFIDYLLRTRNGEEPTNSKGQVKLPDPMIIPYTNLEDSFEALISYVYPDMNLFESSPFEMMRMSILCPKNEFFVDGIKSKLIERLPREEVIYTNLKKNSPVILLRNINPVQRLCNGTRLICKNLTPNLVGAVIATRQFKGKHVWIPRIPLEPNPSDNKYLIPFVRRQVPLRLCFAMSINKAQGQTLDYVGLYLKQPVFTHGQLYVAISRAKIGNNVIVLILPPTTRDIGTKYTTNVVYDEVLLRASFS</sequence>
<dbReference type="GO" id="GO:0005524">
    <property type="term" value="F:ATP binding"/>
    <property type="evidence" value="ECO:0007669"/>
    <property type="project" value="UniProtKB-KW"/>
</dbReference>
<keyword evidence="1" id="KW-0234">DNA repair</keyword>
<dbReference type="Pfam" id="PF21530">
    <property type="entry name" value="Pif1_2B_dom"/>
    <property type="match status" value="1"/>
</dbReference>
<accession>A0AAV3NMC5</accession>
<dbReference type="GO" id="GO:0006310">
    <property type="term" value="P:DNA recombination"/>
    <property type="evidence" value="ECO:0007669"/>
    <property type="project" value="UniProtKB-KW"/>
</dbReference>
<name>A0AAV3NMC5_LITER</name>
<keyword evidence="1" id="KW-0227">DNA damage</keyword>
<dbReference type="Proteomes" id="UP001454036">
    <property type="component" value="Unassembled WGS sequence"/>
</dbReference>
<gene>
    <name evidence="4" type="ORF">LIER_35049</name>
</gene>
<reference evidence="4 5" key="1">
    <citation type="submission" date="2024-01" db="EMBL/GenBank/DDBJ databases">
        <title>The complete chloroplast genome sequence of Lithospermum erythrorhizon: insights into the phylogenetic relationship among Boraginaceae species and the maternal lineages of purple gromwells.</title>
        <authorList>
            <person name="Okada T."/>
            <person name="Watanabe K."/>
        </authorList>
    </citation>
    <scope>NUCLEOTIDE SEQUENCE [LARGE SCALE GENOMIC DNA]</scope>
</reference>
<evidence type="ECO:0000259" key="3">
    <source>
        <dbReference type="Pfam" id="PF21530"/>
    </source>
</evidence>
<proteinExistence type="inferred from homology"/>
<comment type="cofactor">
    <cofactor evidence="1">
        <name>Mg(2+)</name>
        <dbReference type="ChEBI" id="CHEBI:18420"/>
    </cofactor>
</comment>
<protein>
    <recommendedName>
        <fullName evidence="1">ATP-dependent DNA helicase</fullName>
        <ecNumber evidence="1">5.6.2.3</ecNumber>
    </recommendedName>
</protein>